<dbReference type="InterPro" id="IPR035979">
    <property type="entry name" value="RBD_domain_sf"/>
</dbReference>
<dbReference type="InterPro" id="IPR050502">
    <property type="entry name" value="Euk_RNA-bind_prot"/>
</dbReference>
<feature type="compositionally biased region" description="Polar residues" evidence="3">
    <location>
        <begin position="823"/>
        <end position="851"/>
    </location>
</feature>
<feature type="compositionally biased region" description="Polar residues" evidence="3">
    <location>
        <begin position="994"/>
        <end position="1004"/>
    </location>
</feature>
<dbReference type="SMART" id="SM00360">
    <property type="entry name" value="RRM"/>
    <property type="match status" value="3"/>
</dbReference>
<feature type="region of interest" description="Disordered" evidence="3">
    <location>
        <begin position="477"/>
        <end position="504"/>
    </location>
</feature>
<feature type="domain" description="RRM" evidence="4">
    <location>
        <begin position="142"/>
        <end position="220"/>
    </location>
</feature>
<feature type="region of interest" description="Disordered" evidence="3">
    <location>
        <begin position="911"/>
        <end position="1019"/>
    </location>
</feature>
<dbReference type="AlphaFoldDB" id="A0AAD9JCI0"/>
<gene>
    <name evidence="5" type="ORF">LSH36_437g02099</name>
</gene>
<feature type="compositionally biased region" description="Polar residues" evidence="3">
    <location>
        <begin position="778"/>
        <end position="796"/>
    </location>
</feature>
<keyword evidence="1 2" id="KW-0694">RNA-binding</keyword>
<dbReference type="PANTHER" id="PTHR48025">
    <property type="entry name" value="OS02G0815200 PROTEIN"/>
    <property type="match status" value="1"/>
</dbReference>
<feature type="region of interest" description="Disordered" evidence="3">
    <location>
        <begin position="720"/>
        <end position="739"/>
    </location>
</feature>
<keyword evidence="6" id="KW-1185">Reference proteome</keyword>
<feature type="region of interest" description="Disordered" evidence="3">
    <location>
        <begin position="778"/>
        <end position="851"/>
    </location>
</feature>
<feature type="region of interest" description="Disordered" evidence="3">
    <location>
        <begin position="632"/>
        <end position="671"/>
    </location>
</feature>
<feature type="region of interest" description="Disordered" evidence="3">
    <location>
        <begin position="1"/>
        <end position="49"/>
    </location>
</feature>
<evidence type="ECO:0000256" key="1">
    <source>
        <dbReference type="ARBA" id="ARBA00022884"/>
    </source>
</evidence>
<comment type="caution">
    <text evidence="5">The sequence shown here is derived from an EMBL/GenBank/DDBJ whole genome shotgun (WGS) entry which is preliminary data.</text>
</comment>
<feature type="domain" description="RRM" evidence="4">
    <location>
        <begin position="231"/>
        <end position="308"/>
    </location>
</feature>
<dbReference type="EMBL" id="JAODUP010000437">
    <property type="protein sequence ID" value="KAK2149765.1"/>
    <property type="molecule type" value="Genomic_DNA"/>
</dbReference>
<name>A0AAD9JCI0_9ANNE</name>
<feature type="compositionally biased region" description="Basic and acidic residues" evidence="3">
    <location>
        <begin position="477"/>
        <end position="493"/>
    </location>
</feature>
<dbReference type="PROSITE" id="PS50102">
    <property type="entry name" value="RRM"/>
    <property type="match status" value="2"/>
</dbReference>
<feature type="compositionally biased region" description="Low complexity" evidence="3">
    <location>
        <begin position="957"/>
        <end position="971"/>
    </location>
</feature>
<dbReference type="InterPro" id="IPR000504">
    <property type="entry name" value="RRM_dom"/>
</dbReference>
<feature type="compositionally biased region" description="Basic and acidic residues" evidence="3">
    <location>
        <begin position="12"/>
        <end position="21"/>
    </location>
</feature>
<dbReference type="SUPFAM" id="SSF54928">
    <property type="entry name" value="RNA-binding domain, RBD"/>
    <property type="match status" value="2"/>
</dbReference>
<feature type="compositionally biased region" description="Low complexity" evidence="3">
    <location>
        <begin position="797"/>
        <end position="817"/>
    </location>
</feature>
<dbReference type="GO" id="GO:0003729">
    <property type="term" value="F:mRNA binding"/>
    <property type="evidence" value="ECO:0007669"/>
    <property type="project" value="TreeGrafter"/>
</dbReference>
<feature type="compositionally biased region" description="Polar residues" evidence="3">
    <location>
        <begin position="943"/>
        <end position="952"/>
    </location>
</feature>
<proteinExistence type="predicted"/>
<dbReference type="Gene3D" id="3.30.70.330">
    <property type="match status" value="3"/>
</dbReference>
<evidence type="ECO:0000313" key="5">
    <source>
        <dbReference type="EMBL" id="KAK2149765.1"/>
    </source>
</evidence>
<feature type="compositionally biased region" description="Pro residues" evidence="3">
    <location>
        <begin position="928"/>
        <end position="940"/>
    </location>
</feature>
<reference evidence="5" key="1">
    <citation type="journal article" date="2023" name="Mol. Biol. Evol.">
        <title>Third-Generation Sequencing Reveals the Adaptive Role of the Epigenome in Three Deep-Sea Polychaetes.</title>
        <authorList>
            <person name="Perez M."/>
            <person name="Aroh O."/>
            <person name="Sun Y."/>
            <person name="Lan Y."/>
            <person name="Juniper S.K."/>
            <person name="Young C.R."/>
            <person name="Angers B."/>
            <person name="Qian P.Y."/>
        </authorList>
    </citation>
    <scope>NUCLEOTIDE SEQUENCE</scope>
    <source>
        <strain evidence="5">P08H-3</strain>
    </source>
</reference>
<evidence type="ECO:0000256" key="3">
    <source>
        <dbReference type="SAM" id="MobiDB-lite"/>
    </source>
</evidence>
<sequence length="1019" mass="112123">MDSSESSPAASGDDKTKKNDESVQNDSGVFDETLKSQNESAGRQGVESPLITEEQQQLIDYAKSQFNINRKVIIRNIPPCTYNDVKAFLGNYAVKNILVSKRNRHAVVWLSDGSQAEEVVEALNDKEMLGQEVEVALYRNENFLCIAHLPLNVTDQDFKGLVTELGITERVFLMRDRKGRSKGYGFVEYSHNYEKTKQACNLLDGKRMGSCTLHCEFIKDTVLTFEQLNSSCLFVDHLPPAYNNFEEFNSIFSLTNKPVYCRLGIENEKPLGFGIVEYSNYSEAEEACLRLHGKAIKNHTIRVTYCIPGLSATEVYERQTRNLDSNVPRFAGLLPDPLGRSLGPSLLGLPQDALANPILKTLLSANPKVLENFQSVLVKLQQHTKKQQDGGKPGVLGPGPDAQHNPLLNPNLQISLLACVLAKQLEENQPEIFSNPMVQQFLKSNNSLGAQFDVDKPSLLGNPMLAQANRMLAKLRKEEQKDTPEEPVSKRTEPGPPGDVPDALKDFKSLLNAIGEQKSQETTDKWAALGDGPPGDSDTEPEVTNKVKAPPQNKEEEFGNPLLALIIETQIRQQLQSVQALSLLSTITGAVQPALGDGHGSLLGTATPGSTQPAVKGDNISWQDRFSGRRKPLIGDAPPGYPKDTAATDYYQGRGDYRNRTQGQSQEGGRKDYNDWMVEQYGSMMAPFNQGGDSNAMYQQMYQMYQQYLQQFSQYQQMMAPTSGTQEADGDNSSDAVYSSGIANQPAYSTDMSYGKGTNTANPLTSFFSQLGQYNSQTTPNVAASGSTTQDQTQGASTNPNSTTSYQNSSQYQSTTTADPYKDQSQYNQSYPTGSQTHTDAYSTQSQSHSMGYDYSQSTGYAQTASYDQSADYNQTATYSQSHLGYDSQQTSYSTDPYYSNQSYPEYDAYSSTQQTYGSYSTSKPQTLAPPPPPPPPPAPYSQGENYSQSTYGAYRSSNSSSSDFNPTSVSTPMSQPQQGIKRAHLLPSPEPSPQGTYIGQHSQGLGGHYATSYKKRKL</sequence>
<dbReference type="InterPro" id="IPR012677">
    <property type="entry name" value="Nucleotide-bd_a/b_plait_sf"/>
</dbReference>
<feature type="region of interest" description="Disordered" evidence="3">
    <location>
        <begin position="381"/>
        <end position="405"/>
    </location>
</feature>
<dbReference type="Pfam" id="PF00076">
    <property type="entry name" value="RRM_1"/>
    <property type="match status" value="2"/>
</dbReference>
<accession>A0AAD9JCI0</accession>
<evidence type="ECO:0000259" key="4">
    <source>
        <dbReference type="PROSITE" id="PS50102"/>
    </source>
</evidence>
<evidence type="ECO:0000256" key="2">
    <source>
        <dbReference type="PROSITE-ProRule" id="PRU00176"/>
    </source>
</evidence>
<feature type="compositionally biased region" description="Low complexity" evidence="3">
    <location>
        <begin position="911"/>
        <end position="923"/>
    </location>
</feature>
<protein>
    <recommendedName>
        <fullName evidence="4">RRM domain-containing protein</fullName>
    </recommendedName>
</protein>
<organism evidence="5 6">
    <name type="scientific">Paralvinella palmiformis</name>
    <dbReference type="NCBI Taxonomy" id="53620"/>
    <lineage>
        <taxon>Eukaryota</taxon>
        <taxon>Metazoa</taxon>
        <taxon>Spiralia</taxon>
        <taxon>Lophotrochozoa</taxon>
        <taxon>Annelida</taxon>
        <taxon>Polychaeta</taxon>
        <taxon>Sedentaria</taxon>
        <taxon>Canalipalpata</taxon>
        <taxon>Terebellida</taxon>
        <taxon>Terebelliformia</taxon>
        <taxon>Alvinellidae</taxon>
        <taxon>Paralvinella</taxon>
    </lineage>
</organism>
<feature type="region of interest" description="Disordered" evidence="3">
    <location>
        <begin position="516"/>
        <end position="555"/>
    </location>
</feature>
<dbReference type="Proteomes" id="UP001208570">
    <property type="component" value="Unassembled WGS sequence"/>
</dbReference>
<evidence type="ECO:0000313" key="6">
    <source>
        <dbReference type="Proteomes" id="UP001208570"/>
    </source>
</evidence>
<dbReference type="PANTHER" id="PTHR48025:SF1">
    <property type="entry name" value="RRM DOMAIN-CONTAINING PROTEIN"/>
    <property type="match status" value="1"/>
</dbReference>